<evidence type="ECO:0000256" key="1">
    <source>
        <dbReference type="ARBA" id="ARBA00007219"/>
    </source>
</evidence>
<dbReference type="InterPro" id="IPR048747">
    <property type="entry name" value="CCDC93_N"/>
</dbReference>
<dbReference type="InterPro" id="IPR039116">
    <property type="entry name" value="CCDC93"/>
</dbReference>
<evidence type="ECO:0000256" key="4">
    <source>
        <dbReference type="SAM" id="Coils"/>
    </source>
</evidence>
<dbReference type="PANTHER" id="PTHR16441">
    <property type="entry name" value="FIDIPIDINE"/>
    <property type="match status" value="1"/>
</dbReference>
<comment type="similarity">
    <text evidence="1">Belongs to the CCDC93 family.</text>
</comment>
<dbReference type="RefSeq" id="XP_006819487.1">
    <property type="nucleotide sequence ID" value="XM_006819424.1"/>
</dbReference>
<gene>
    <name evidence="8" type="primary">LOC102800707</name>
</gene>
<feature type="coiled-coil region" evidence="4">
    <location>
        <begin position="9"/>
        <end position="43"/>
    </location>
</feature>
<name>A0ABM0MHJ6_SACKO</name>
<dbReference type="PANTHER" id="PTHR16441:SF0">
    <property type="entry name" value="COILED-COIL DOMAIN-CONTAINING PROTEIN 93"/>
    <property type="match status" value="1"/>
</dbReference>
<evidence type="ECO:0000259" key="6">
    <source>
        <dbReference type="Pfam" id="PF21673"/>
    </source>
</evidence>
<protein>
    <recommendedName>
        <fullName evidence="2">Coiled-coil domain-containing protein 93</fullName>
    </recommendedName>
</protein>
<keyword evidence="3 4" id="KW-0175">Coiled coil</keyword>
<feature type="domain" description="CCDC93 coiled-coil" evidence="5">
    <location>
        <begin position="187"/>
        <end position="269"/>
    </location>
</feature>
<evidence type="ECO:0000313" key="7">
    <source>
        <dbReference type="Proteomes" id="UP000694865"/>
    </source>
</evidence>
<dbReference type="Pfam" id="PF09762">
    <property type="entry name" value="CCDC93_CC"/>
    <property type="match status" value="1"/>
</dbReference>
<organism evidence="7 8">
    <name type="scientific">Saccoglossus kowalevskii</name>
    <name type="common">Acorn worm</name>
    <dbReference type="NCBI Taxonomy" id="10224"/>
    <lineage>
        <taxon>Eukaryota</taxon>
        <taxon>Metazoa</taxon>
        <taxon>Hemichordata</taxon>
        <taxon>Enteropneusta</taxon>
        <taxon>Harrimaniidae</taxon>
        <taxon>Saccoglossus</taxon>
    </lineage>
</organism>
<evidence type="ECO:0000256" key="3">
    <source>
        <dbReference type="ARBA" id="ARBA00023054"/>
    </source>
</evidence>
<dbReference type="InterPro" id="IPR019159">
    <property type="entry name" value="CCDC93_CC"/>
</dbReference>
<feature type="domain" description="CCDC93 N-terminal" evidence="6">
    <location>
        <begin position="87"/>
        <end position="139"/>
    </location>
</feature>
<dbReference type="Proteomes" id="UP000694865">
    <property type="component" value="Unplaced"/>
</dbReference>
<evidence type="ECO:0000259" key="5">
    <source>
        <dbReference type="Pfam" id="PF09762"/>
    </source>
</evidence>
<evidence type="ECO:0000313" key="8">
    <source>
        <dbReference type="RefSeq" id="XP_006819487.1"/>
    </source>
</evidence>
<dbReference type="Pfam" id="PF21673">
    <property type="entry name" value="CCDC93_N"/>
    <property type="match status" value="1"/>
</dbReference>
<sequence length="272" mass="31757">MDMPTIHMCTHLTEENEKISRKLKNLKRKNNSLEKQLTEINDKVKLEKVLKQYVTTRDSAMQTDPPGYHPYSRPIKQATTQKQEKHGEETARINNALTEKIVRVLPRMKCAHRLEPHQIQGLDFIHIYPTVQWLVKKAIETREELGDYNRAFSVSQFNKHHSTPQDIEFEKQKSECFGSIRGVKDCYKPRRRYRRSHELKSHQEELRVQSTLLEYGRKLGHLQSAKAQKADETDGTKKAISDAMDKGDDLANWMADEKRIKDLMKGMSISED</sequence>
<dbReference type="GeneID" id="102800707"/>
<accession>A0ABM0MHJ6</accession>
<evidence type="ECO:0000256" key="2">
    <source>
        <dbReference type="ARBA" id="ARBA00016765"/>
    </source>
</evidence>
<reference evidence="8" key="1">
    <citation type="submission" date="2025-08" db="UniProtKB">
        <authorList>
            <consortium name="RefSeq"/>
        </authorList>
    </citation>
    <scope>IDENTIFICATION</scope>
    <source>
        <tissue evidence="8">Testes</tissue>
    </source>
</reference>
<feature type="non-terminal residue" evidence="8">
    <location>
        <position position="272"/>
    </location>
</feature>
<keyword evidence="7" id="KW-1185">Reference proteome</keyword>
<proteinExistence type="inferred from homology"/>